<protein>
    <submittedName>
        <fullName evidence="1">Uncharacterized protein</fullName>
    </submittedName>
</protein>
<name>A0ACC2RIQ3_9FUNG</name>
<gene>
    <name evidence="1" type="ORF">DSO57_1018868</name>
</gene>
<evidence type="ECO:0000313" key="1">
    <source>
        <dbReference type="EMBL" id="KAJ9049980.1"/>
    </source>
</evidence>
<organism evidence="1 2">
    <name type="scientific">Entomophthora muscae</name>
    <dbReference type="NCBI Taxonomy" id="34485"/>
    <lineage>
        <taxon>Eukaryota</taxon>
        <taxon>Fungi</taxon>
        <taxon>Fungi incertae sedis</taxon>
        <taxon>Zoopagomycota</taxon>
        <taxon>Entomophthoromycotina</taxon>
        <taxon>Entomophthoromycetes</taxon>
        <taxon>Entomophthorales</taxon>
        <taxon>Entomophthoraceae</taxon>
        <taxon>Entomophthora</taxon>
    </lineage>
</organism>
<accession>A0ACC2RIQ3</accession>
<dbReference type="Proteomes" id="UP001165960">
    <property type="component" value="Unassembled WGS sequence"/>
</dbReference>
<evidence type="ECO:0000313" key="2">
    <source>
        <dbReference type="Proteomes" id="UP001165960"/>
    </source>
</evidence>
<comment type="caution">
    <text evidence="1">The sequence shown here is derived from an EMBL/GenBank/DDBJ whole genome shotgun (WGS) entry which is preliminary data.</text>
</comment>
<reference evidence="1" key="1">
    <citation type="submission" date="2022-04" db="EMBL/GenBank/DDBJ databases">
        <title>Genome of the entomopathogenic fungus Entomophthora muscae.</title>
        <authorList>
            <person name="Elya C."/>
            <person name="Lovett B.R."/>
            <person name="Lee E."/>
            <person name="Macias A.M."/>
            <person name="Hajek A.E."/>
            <person name="De Bivort B.L."/>
            <person name="Kasson M.T."/>
            <person name="De Fine Licht H.H."/>
            <person name="Stajich J.E."/>
        </authorList>
    </citation>
    <scope>NUCLEOTIDE SEQUENCE</scope>
    <source>
        <strain evidence="1">Berkeley</strain>
    </source>
</reference>
<keyword evidence="2" id="KW-1185">Reference proteome</keyword>
<dbReference type="EMBL" id="QTSX02007183">
    <property type="protein sequence ID" value="KAJ9049980.1"/>
    <property type="molecule type" value="Genomic_DNA"/>
</dbReference>
<sequence>MLTSKGVAAVPRASLVILAGTVTAFDLPLEAIIVIMGVDALMDMGRTAVNLTGNCVAAIVVAVWEGEFDYDVAFGRKPFLGDVSSQGSQEKVTSGGPVSETDIV</sequence>
<proteinExistence type="predicted"/>